<name>A0A4U5MRM5_STECR</name>
<proteinExistence type="predicted"/>
<feature type="transmembrane region" description="Helical" evidence="1">
    <location>
        <begin position="279"/>
        <end position="302"/>
    </location>
</feature>
<comment type="caution">
    <text evidence="2">The sequence shown here is derived from an EMBL/GenBank/DDBJ whole genome shotgun (WGS) entry which is preliminary data.</text>
</comment>
<feature type="transmembrane region" description="Helical" evidence="1">
    <location>
        <begin position="242"/>
        <end position="267"/>
    </location>
</feature>
<dbReference type="PANTHER" id="PTHR46891">
    <property type="entry name" value="SERPENTINE RECEPTOR, CLASS H-RELATED"/>
    <property type="match status" value="1"/>
</dbReference>
<dbReference type="Gene3D" id="1.20.1070.10">
    <property type="entry name" value="Rhodopsin 7-helix transmembrane proteins"/>
    <property type="match status" value="1"/>
</dbReference>
<keyword evidence="1" id="KW-0812">Transmembrane</keyword>
<dbReference type="Pfam" id="PF10318">
    <property type="entry name" value="7TM_GPCR_Srh"/>
    <property type="match status" value="1"/>
</dbReference>
<evidence type="ECO:0000313" key="3">
    <source>
        <dbReference type="Proteomes" id="UP000298663"/>
    </source>
</evidence>
<organism evidence="2 3">
    <name type="scientific">Steinernema carpocapsae</name>
    <name type="common">Entomopathogenic nematode</name>
    <dbReference type="NCBI Taxonomy" id="34508"/>
    <lineage>
        <taxon>Eukaryota</taxon>
        <taxon>Metazoa</taxon>
        <taxon>Ecdysozoa</taxon>
        <taxon>Nematoda</taxon>
        <taxon>Chromadorea</taxon>
        <taxon>Rhabditida</taxon>
        <taxon>Tylenchina</taxon>
        <taxon>Panagrolaimomorpha</taxon>
        <taxon>Strongyloidoidea</taxon>
        <taxon>Steinernematidae</taxon>
        <taxon>Steinernema</taxon>
    </lineage>
</organism>
<sequence length="338" mass="38065">MTVKAADKAHSLQMAESHGDIYNWLFNATAIIHIPVKLFTIYVVASKTTAKLRFQSYFILNVLVWNFLANLLVAFVHVYPAFPSLCFRLSGPLSLPDSELFGHIFFALVIISLINGAVAVCTSFPFRYLMLKCPQIGNSHKKVILVVSASLHLIITLIFMATYMKWPVMYDNYPEPAQLPSRPFLFCLHPNGWQKAVPVLFLFIGLAIIIAIGLLFAVLIFVELYFLREITSQNTLTLQKRLLWYLVALSGISLIMGGVPLIVIIFTTFYPKLHYAPPMFLVSTVIAANHGTIYAIVSLAMMKSYRTAVEQMVHRLFKLLKTSVKMTQSVTPVVTKLK</sequence>
<dbReference type="PANTHER" id="PTHR46891:SF11">
    <property type="entry name" value="SERPENTINE RECEPTOR, CLASS H-RELATED"/>
    <property type="match status" value="1"/>
</dbReference>
<protein>
    <recommendedName>
        <fullName evidence="4">G-protein coupled receptors family 1 profile domain-containing protein</fullName>
    </recommendedName>
</protein>
<dbReference type="OrthoDB" id="5858623at2759"/>
<evidence type="ECO:0000313" key="2">
    <source>
        <dbReference type="EMBL" id="TKR72284.1"/>
    </source>
</evidence>
<feature type="transmembrane region" description="Helical" evidence="1">
    <location>
        <begin position="100"/>
        <end position="122"/>
    </location>
</feature>
<dbReference type="EMBL" id="AZBU02000006">
    <property type="protein sequence ID" value="TKR72284.1"/>
    <property type="molecule type" value="Genomic_DNA"/>
</dbReference>
<keyword evidence="1" id="KW-1133">Transmembrane helix</keyword>
<keyword evidence="1" id="KW-0472">Membrane</keyword>
<reference evidence="2 3" key="2">
    <citation type="journal article" date="2019" name="G3 (Bethesda)">
        <title>Hybrid Assembly of the Genome of the Entomopathogenic Nematode Steinernema carpocapsae Identifies the X-Chromosome.</title>
        <authorList>
            <person name="Serra L."/>
            <person name="Macchietto M."/>
            <person name="Macias-Munoz A."/>
            <person name="McGill C.J."/>
            <person name="Rodriguez I.M."/>
            <person name="Rodriguez B."/>
            <person name="Murad R."/>
            <person name="Mortazavi A."/>
        </authorList>
    </citation>
    <scope>NUCLEOTIDE SEQUENCE [LARGE SCALE GENOMIC DNA]</scope>
    <source>
        <strain evidence="2 3">ALL</strain>
    </source>
</reference>
<keyword evidence="3" id="KW-1185">Reference proteome</keyword>
<feature type="transmembrane region" description="Helical" evidence="1">
    <location>
        <begin position="24"/>
        <end position="45"/>
    </location>
</feature>
<evidence type="ECO:0008006" key="4">
    <source>
        <dbReference type="Google" id="ProtNLM"/>
    </source>
</evidence>
<feature type="transmembrane region" description="Helical" evidence="1">
    <location>
        <begin position="143"/>
        <end position="164"/>
    </location>
</feature>
<dbReference type="Proteomes" id="UP000298663">
    <property type="component" value="Unassembled WGS sequence"/>
</dbReference>
<feature type="transmembrane region" description="Helical" evidence="1">
    <location>
        <begin position="199"/>
        <end position="222"/>
    </location>
</feature>
<evidence type="ECO:0000256" key="1">
    <source>
        <dbReference type="SAM" id="Phobius"/>
    </source>
</evidence>
<gene>
    <name evidence="2" type="ORF">L596_019757</name>
</gene>
<reference evidence="2 3" key="1">
    <citation type="journal article" date="2015" name="Genome Biol.">
        <title>Comparative genomics of Steinernema reveals deeply conserved gene regulatory networks.</title>
        <authorList>
            <person name="Dillman A.R."/>
            <person name="Macchietto M."/>
            <person name="Porter C.F."/>
            <person name="Rogers A."/>
            <person name="Williams B."/>
            <person name="Antoshechkin I."/>
            <person name="Lee M.M."/>
            <person name="Goodwin Z."/>
            <person name="Lu X."/>
            <person name="Lewis E.E."/>
            <person name="Goodrich-Blair H."/>
            <person name="Stock S.P."/>
            <person name="Adams B.J."/>
            <person name="Sternberg P.W."/>
            <person name="Mortazavi A."/>
        </authorList>
    </citation>
    <scope>NUCLEOTIDE SEQUENCE [LARGE SCALE GENOMIC DNA]</scope>
    <source>
        <strain evidence="2 3">ALL</strain>
    </source>
</reference>
<accession>A0A4U5MRM5</accession>
<dbReference type="AlphaFoldDB" id="A0A4U5MRM5"/>
<feature type="transmembrane region" description="Helical" evidence="1">
    <location>
        <begin position="57"/>
        <end position="80"/>
    </location>
</feature>
<dbReference type="InterPro" id="IPR019422">
    <property type="entry name" value="7TM_GPCR_serpentine_rcpt_Srh"/>
</dbReference>